<comment type="subcellular location">
    <subcellularLocation>
        <location evidence="1 14">Cytoplasm</location>
    </subcellularLocation>
</comment>
<feature type="binding site" evidence="14">
    <location>
        <begin position="97"/>
        <end position="99"/>
    </location>
    <ligand>
        <name>NAD(+)</name>
        <dbReference type="ChEBI" id="CHEBI:57540"/>
    </ligand>
</feature>
<dbReference type="InterPro" id="IPR022664">
    <property type="entry name" value="DapB_N_CS"/>
</dbReference>
<evidence type="ECO:0000256" key="5">
    <source>
        <dbReference type="ARBA" id="ARBA00022857"/>
    </source>
</evidence>
<dbReference type="GO" id="GO:0016726">
    <property type="term" value="F:oxidoreductase activity, acting on CH or CH2 groups, NAD or NADP as acceptor"/>
    <property type="evidence" value="ECO:0007669"/>
    <property type="project" value="UniProtKB-UniRule"/>
</dbReference>
<feature type="active site" description="Proton donor" evidence="14">
    <location>
        <position position="158"/>
    </location>
</feature>
<dbReference type="Pfam" id="PF05173">
    <property type="entry name" value="DapB_C"/>
    <property type="match status" value="1"/>
</dbReference>
<keyword evidence="8 14" id="KW-0520">NAD</keyword>
<comment type="function">
    <text evidence="14">Catalyzes the conversion of 4-hydroxy-tetrahydrodipicolinate (HTPA) to tetrahydrodipicolinate.</text>
</comment>
<dbReference type="GO" id="GO:0005829">
    <property type="term" value="C:cytosol"/>
    <property type="evidence" value="ECO:0007669"/>
    <property type="project" value="TreeGrafter"/>
</dbReference>
<keyword evidence="6 14" id="KW-0220">Diaminopimelate biosynthesis</keyword>
<dbReference type="SUPFAM" id="SSF51735">
    <property type="entry name" value="NAD(P)-binding Rossmann-fold domains"/>
    <property type="match status" value="1"/>
</dbReference>
<dbReference type="SUPFAM" id="SSF55347">
    <property type="entry name" value="Glyceraldehyde-3-phosphate dehydrogenase-like, C-terminal domain"/>
    <property type="match status" value="1"/>
</dbReference>
<dbReference type="PROSITE" id="PS01298">
    <property type="entry name" value="DAPB"/>
    <property type="match status" value="1"/>
</dbReference>
<comment type="similarity">
    <text evidence="2 14">Belongs to the DapB family.</text>
</comment>
<evidence type="ECO:0000256" key="11">
    <source>
        <dbReference type="ARBA" id="ARBA00038983"/>
    </source>
</evidence>
<feature type="binding site" evidence="14">
    <location>
        <begin position="121"/>
        <end position="124"/>
    </location>
    <ligand>
        <name>NAD(+)</name>
        <dbReference type="ChEBI" id="CHEBI:57540"/>
    </ligand>
</feature>
<dbReference type="GO" id="GO:0051287">
    <property type="term" value="F:NAD binding"/>
    <property type="evidence" value="ECO:0007669"/>
    <property type="project" value="UniProtKB-UniRule"/>
</dbReference>
<dbReference type="PIRSF" id="PIRSF000161">
    <property type="entry name" value="DHPR"/>
    <property type="match status" value="1"/>
</dbReference>
<evidence type="ECO:0000256" key="10">
    <source>
        <dbReference type="ARBA" id="ARBA00037922"/>
    </source>
</evidence>
<feature type="binding site" evidence="14">
    <location>
        <position position="35"/>
    </location>
    <ligand>
        <name>NADP(+)</name>
        <dbReference type="ChEBI" id="CHEBI:58349"/>
    </ligand>
</feature>
<feature type="binding site" evidence="14">
    <location>
        <position position="155"/>
    </location>
    <ligand>
        <name>(S)-2,3,4,5-tetrahydrodipicolinate</name>
        <dbReference type="ChEBI" id="CHEBI:16845"/>
    </ligand>
</feature>
<evidence type="ECO:0000256" key="3">
    <source>
        <dbReference type="ARBA" id="ARBA00022490"/>
    </source>
</evidence>
<dbReference type="NCBIfam" id="TIGR00036">
    <property type="entry name" value="dapB"/>
    <property type="match status" value="1"/>
</dbReference>
<dbReference type="PANTHER" id="PTHR20836:SF0">
    <property type="entry name" value="4-HYDROXY-TETRAHYDRODIPICOLINATE REDUCTASE 1, CHLOROPLASTIC-RELATED"/>
    <property type="match status" value="1"/>
</dbReference>
<evidence type="ECO:0000256" key="12">
    <source>
        <dbReference type="ARBA" id="ARBA00049080"/>
    </source>
</evidence>
<sequence>MMKIAIAGASGRMGQMLVETVLNTPEVMLSGALERAGAAALGQDAGAFAGRQTGIAITDDVERVLAHADVLIDFTRPEGTLEYLKAARRHGTRMVIGTTGFAESQKAELAAAAQTLGIVFAPNMSVGVNVTLKLLQVAAAHFATGYDIEIIEAHHRHKVDAPSGTALQMGEVIATALGRDLASCAVYGRHGVTGERDPSTIGFSAIRGGDIVGDHTVMFAGTGERIEITHKSANRLAYAQGAVRAARFLAGRPAGLYDMWDVLGLR</sequence>
<dbReference type="GO" id="GO:0019877">
    <property type="term" value="P:diaminopimelate biosynthetic process"/>
    <property type="evidence" value="ECO:0007669"/>
    <property type="project" value="UniProtKB-UniRule"/>
</dbReference>
<dbReference type="PANTHER" id="PTHR20836">
    <property type="entry name" value="DIHYDRODIPICOLINATE REDUCTASE"/>
    <property type="match status" value="1"/>
</dbReference>
<keyword evidence="9 14" id="KW-0457">Lysine biosynthesis</keyword>
<dbReference type="EMBL" id="PRDW01000008">
    <property type="protein sequence ID" value="PPB83418.1"/>
    <property type="molecule type" value="Genomic_DNA"/>
</dbReference>
<evidence type="ECO:0000256" key="9">
    <source>
        <dbReference type="ARBA" id="ARBA00023154"/>
    </source>
</evidence>
<evidence type="ECO:0000313" key="17">
    <source>
        <dbReference type="EMBL" id="PPB83418.1"/>
    </source>
</evidence>
<reference evidence="17 18" key="1">
    <citation type="submission" date="2018-01" db="EMBL/GenBank/DDBJ databases">
        <title>Genomic Encyclopedia of Type Strains, Phase III (KMG-III): the genomes of soil and plant-associated and newly described type strains.</title>
        <authorList>
            <person name="Whitman W."/>
        </authorList>
    </citation>
    <scope>NUCLEOTIDE SEQUENCE [LARGE SCALE GENOMIC DNA]</scope>
    <source>
        <strain evidence="17 18">HKI456</strain>
    </source>
</reference>
<dbReference type="Proteomes" id="UP000243096">
    <property type="component" value="Unassembled WGS sequence"/>
</dbReference>
<dbReference type="HAMAP" id="MF_00102">
    <property type="entry name" value="DapB"/>
    <property type="match status" value="1"/>
</dbReference>
<dbReference type="Gene3D" id="3.40.50.720">
    <property type="entry name" value="NAD(P)-binding Rossmann-like Domain"/>
    <property type="match status" value="1"/>
</dbReference>
<evidence type="ECO:0000256" key="6">
    <source>
        <dbReference type="ARBA" id="ARBA00022915"/>
    </source>
</evidence>
<organism evidence="17 18">
    <name type="scientific">Mycetohabitans endofungorum</name>
    <dbReference type="NCBI Taxonomy" id="417203"/>
    <lineage>
        <taxon>Bacteria</taxon>
        <taxon>Pseudomonadati</taxon>
        <taxon>Pseudomonadota</taxon>
        <taxon>Betaproteobacteria</taxon>
        <taxon>Burkholderiales</taxon>
        <taxon>Burkholderiaceae</taxon>
        <taxon>Mycetohabitans</taxon>
    </lineage>
</organism>
<evidence type="ECO:0000259" key="16">
    <source>
        <dbReference type="Pfam" id="PF05173"/>
    </source>
</evidence>
<evidence type="ECO:0000256" key="2">
    <source>
        <dbReference type="ARBA" id="ARBA00006642"/>
    </source>
</evidence>
<name>A0A2P5K9M8_9BURK</name>
<dbReference type="InterPro" id="IPR023940">
    <property type="entry name" value="DHDPR_bac"/>
</dbReference>
<comment type="caution">
    <text evidence="14">Was originally thought to be a dihydrodipicolinate reductase (DHDPR), catalyzing the conversion of dihydrodipicolinate to tetrahydrodipicolinate. However, it was shown in E.coli that the substrate of the enzymatic reaction is not dihydrodipicolinate (DHDP) but in fact (2S,4S)-4-hydroxy-2,3,4,5-tetrahydrodipicolinic acid (HTPA), the product released by the DapA-catalyzed reaction.</text>
</comment>
<dbReference type="AlphaFoldDB" id="A0A2P5K9M8"/>
<feature type="binding site" evidence="14">
    <location>
        <begin position="164"/>
        <end position="165"/>
    </location>
    <ligand>
        <name>(S)-2,3,4,5-tetrahydrodipicolinate</name>
        <dbReference type="ChEBI" id="CHEBI:16845"/>
    </ligand>
</feature>
<keyword evidence="18" id="KW-1185">Reference proteome</keyword>
<gene>
    <name evidence="14" type="primary">dapB</name>
    <name evidence="17" type="ORF">B0O95_10879</name>
</gene>
<evidence type="ECO:0000256" key="4">
    <source>
        <dbReference type="ARBA" id="ARBA00022605"/>
    </source>
</evidence>
<dbReference type="Gene3D" id="3.30.360.10">
    <property type="entry name" value="Dihydrodipicolinate Reductase, domain 2"/>
    <property type="match status" value="1"/>
</dbReference>
<dbReference type="InterPro" id="IPR022663">
    <property type="entry name" value="DapB_C"/>
</dbReference>
<dbReference type="GO" id="GO:0009089">
    <property type="term" value="P:lysine biosynthetic process via diaminopimelate"/>
    <property type="evidence" value="ECO:0007669"/>
    <property type="project" value="UniProtKB-UniRule"/>
</dbReference>
<protein>
    <recommendedName>
        <fullName evidence="11 14">4-hydroxy-tetrahydrodipicolinate reductase</fullName>
        <shortName evidence="14">HTPA reductase</shortName>
        <ecNumber evidence="11 14">1.17.1.8</ecNumber>
    </recommendedName>
</protein>
<comment type="caution">
    <text evidence="17">The sequence shown here is derived from an EMBL/GenBank/DDBJ whole genome shotgun (WGS) entry which is preliminary data.</text>
</comment>
<dbReference type="GO" id="GO:0050661">
    <property type="term" value="F:NADP binding"/>
    <property type="evidence" value="ECO:0007669"/>
    <property type="project" value="UniProtKB-UniRule"/>
</dbReference>
<dbReference type="FunFam" id="3.30.360.10:FF:000004">
    <property type="entry name" value="4-hydroxy-tetrahydrodipicolinate reductase"/>
    <property type="match status" value="1"/>
</dbReference>
<feature type="binding site" evidence="14">
    <location>
        <begin position="8"/>
        <end position="13"/>
    </location>
    <ligand>
        <name>NAD(+)</name>
        <dbReference type="ChEBI" id="CHEBI:57540"/>
    </ligand>
</feature>
<comment type="catalytic activity">
    <reaction evidence="13 14">
        <text>(S)-2,3,4,5-tetrahydrodipicolinate + NAD(+) + H2O = (2S,4S)-4-hydroxy-2,3,4,5-tetrahydrodipicolinate + NADH + H(+)</text>
        <dbReference type="Rhea" id="RHEA:35323"/>
        <dbReference type="ChEBI" id="CHEBI:15377"/>
        <dbReference type="ChEBI" id="CHEBI:15378"/>
        <dbReference type="ChEBI" id="CHEBI:16845"/>
        <dbReference type="ChEBI" id="CHEBI:57540"/>
        <dbReference type="ChEBI" id="CHEBI:57945"/>
        <dbReference type="ChEBI" id="CHEBI:67139"/>
        <dbReference type="EC" id="1.17.1.8"/>
    </reaction>
</comment>
<comment type="pathway">
    <text evidence="10 14">Amino-acid biosynthesis; L-lysine biosynthesis via DAP pathway; (S)-tetrahydrodipicolinate from L-aspartate: step 4/4.</text>
</comment>
<evidence type="ECO:0000313" key="18">
    <source>
        <dbReference type="Proteomes" id="UP000243096"/>
    </source>
</evidence>
<keyword evidence="5 14" id="KW-0521">NADP</keyword>
<dbReference type="InterPro" id="IPR000846">
    <property type="entry name" value="DapB_N"/>
</dbReference>
<dbReference type="GO" id="GO:0008839">
    <property type="term" value="F:4-hydroxy-tetrahydrodipicolinate reductase"/>
    <property type="evidence" value="ECO:0007669"/>
    <property type="project" value="UniProtKB-UniRule"/>
</dbReference>
<evidence type="ECO:0000256" key="8">
    <source>
        <dbReference type="ARBA" id="ARBA00023027"/>
    </source>
</evidence>
<dbReference type="Pfam" id="PF01113">
    <property type="entry name" value="DapB_N"/>
    <property type="match status" value="1"/>
</dbReference>
<evidence type="ECO:0000256" key="7">
    <source>
        <dbReference type="ARBA" id="ARBA00023002"/>
    </source>
</evidence>
<comment type="catalytic activity">
    <reaction evidence="12 14">
        <text>(S)-2,3,4,5-tetrahydrodipicolinate + NADP(+) + H2O = (2S,4S)-4-hydroxy-2,3,4,5-tetrahydrodipicolinate + NADPH + H(+)</text>
        <dbReference type="Rhea" id="RHEA:35331"/>
        <dbReference type="ChEBI" id="CHEBI:15377"/>
        <dbReference type="ChEBI" id="CHEBI:15378"/>
        <dbReference type="ChEBI" id="CHEBI:16845"/>
        <dbReference type="ChEBI" id="CHEBI:57783"/>
        <dbReference type="ChEBI" id="CHEBI:58349"/>
        <dbReference type="ChEBI" id="CHEBI:67139"/>
        <dbReference type="EC" id="1.17.1.8"/>
    </reaction>
</comment>
<comment type="subunit">
    <text evidence="14">Homotetramer.</text>
</comment>
<keyword evidence="7 14" id="KW-0560">Oxidoreductase</keyword>
<proteinExistence type="inferred from homology"/>
<feature type="domain" description="Dihydrodipicolinate reductase C-terminal" evidence="16">
    <location>
        <begin position="127"/>
        <end position="263"/>
    </location>
</feature>
<feature type="binding site" evidence="14">
    <location>
        <position position="34"/>
    </location>
    <ligand>
        <name>NAD(+)</name>
        <dbReference type="ChEBI" id="CHEBI:57540"/>
    </ligand>
</feature>
<dbReference type="EC" id="1.17.1.8" evidence="11 14"/>
<dbReference type="InterPro" id="IPR036291">
    <property type="entry name" value="NAD(P)-bd_dom_sf"/>
</dbReference>
<feature type="active site" description="Proton donor/acceptor" evidence="14">
    <location>
        <position position="154"/>
    </location>
</feature>
<evidence type="ECO:0000256" key="13">
    <source>
        <dbReference type="ARBA" id="ARBA00049396"/>
    </source>
</evidence>
<evidence type="ECO:0000259" key="15">
    <source>
        <dbReference type="Pfam" id="PF01113"/>
    </source>
</evidence>
<evidence type="ECO:0000256" key="14">
    <source>
        <dbReference type="HAMAP-Rule" id="MF_00102"/>
    </source>
</evidence>
<dbReference type="FunFam" id="3.40.50.720:FF:000048">
    <property type="entry name" value="4-hydroxy-tetrahydrodipicolinate reductase"/>
    <property type="match status" value="1"/>
</dbReference>
<dbReference type="CDD" id="cd02274">
    <property type="entry name" value="DHDPR_N"/>
    <property type="match status" value="1"/>
</dbReference>
<dbReference type="UniPathway" id="UPA00034">
    <property type="reaction ID" value="UER00018"/>
</dbReference>
<keyword evidence="4 14" id="KW-0028">Amino-acid biosynthesis</keyword>
<accession>A0A2P5K9M8</accession>
<keyword evidence="3 14" id="KW-0963">Cytoplasm</keyword>
<evidence type="ECO:0000256" key="1">
    <source>
        <dbReference type="ARBA" id="ARBA00004496"/>
    </source>
</evidence>
<feature type="domain" description="Dihydrodipicolinate reductase N-terminal" evidence="15">
    <location>
        <begin position="2"/>
        <end position="124"/>
    </location>
</feature>